<organism evidence="3 4">
    <name type="scientific">Pseudomonas qingdaonensis</name>
    <dbReference type="NCBI Taxonomy" id="2056231"/>
    <lineage>
        <taxon>Bacteria</taxon>
        <taxon>Pseudomonadati</taxon>
        <taxon>Pseudomonadota</taxon>
        <taxon>Gammaproteobacteria</taxon>
        <taxon>Pseudomonadales</taxon>
        <taxon>Pseudomonadaceae</taxon>
        <taxon>Pseudomonas</taxon>
    </lineage>
</organism>
<proteinExistence type="predicted"/>
<dbReference type="Proteomes" id="UP000678154">
    <property type="component" value="Chromosome"/>
</dbReference>
<keyword evidence="2" id="KW-0812">Transmembrane</keyword>
<protein>
    <submittedName>
        <fullName evidence="3">Uncharacterized protein</fullName>
    </submittedName>
</protein>
<keyword evidence="2" id="KW-1133">Transmembrane helix</keyword>
<dbReference type="EMBL" id="CP074676">
    <property type="protein sequence ID" value="QVL18531.1"/>
    <property type="molecule type" value="Genomic_DNA"/>
</dbReference>
<feature type="transmembrane region" description="Helical" evidence="2">
    <location>
        <begin position="60"/>
        <end position="82"/>
    </location>
</feature>
<gene>
    <name evidence="3" type="ORF">KH389_24695</name>
</gene>
<feature type="region of interest" description="Disordered" evidence="1">
    <location>
        <begin position="1"/>
        <end position="30"/>
    </location>
</feature>
<feature type="transmembrane region" description="Helical" evidence="2">
    <location>
        <begin position="94"/>
        <end position="115"/>
    </location>
</feature>
<evidence type="ECO:0000256" key="1">
    <source>
        <dbReference type="SAM" id="MobiDB-lite"/>
    </source>
</evidence>
<sequence length="141" mass="15181">MTRFIPRPHGSSTSIHADPSTIAPSAPTQNPNTSEAFNVVVSIPDNIQIRMVDASALGDYEVWVFIASIVSNFVIGFLISYIQEAKAGSASATYVLWNTIAFSILLAISLGVAIFKRIALRKKGRQISLKTSGATDVTVRN</sequence>
<keyword evidence="2" id="KW-0472">Membrane</keyword>
<dbReference type="GeneID" id="87483496"/>
<dbReference type="RefSeq" id="WP_213606417.1">
    <property type="nucleotide sequence ID" value="NZ_CP074676.1"/>
</dbReference>
<keyword evidence="4" id="KW-1185">Reference proteome</keyword>
<evidence type="ECO:0000256" key="2">
    <source>
        <dbReference type="SAM" id="Phobius"/>
    </source>
</evidence>
<reference evidence="3 4" key="1">
    <citation type="journal article" date="2016" name="J. Hazard. Mater.">
        <title>A newly isolated Pseudomonas putida S-1 strain for batch-mode-propanethiol degradation and continuous treatment of propanethiol-containing waste gas.</title>
        <authorList>
            <person name="Chen D.Z."/>
            <person name="Sun Y.M."/>
            <person name="Han L.M."/>
            <person name="Chen J."/>
            <person name="Ye J.X."/>
            <person name="Chen J.M."/>
        </authorList>
    </citation>
    <scope>NUCLEOTIDE SEQUENCE [LARGE SCALE GENOMIC DNA]</scope>
    <source>
        <strain evidence="3 4">S-1</strain>
    </source>
</reference>
<evidence type="ECO:0000313" key="4">
    <source>
        <dbReference type="Proteomes" id="UP000678154"/>
    </source>
</evidence>
<evidence type="ECO:0000313" key="3">
    <source>
        <dbReference type="EMBL" id="QVL18531.1"/>
    </source>
</evidence>
<accession>A0ABX8DQH4</accession>
<name>A0ABX8DQH4_9PSED</name>